<dbReference type="EMBL" id="BSDI01000029">
    <property type="protein sequence ID" value="GLH99986.1"/>
    <property type="molecule type" value="Genomic_DNA"/>
</dbReference>
<keyword evidence="1" id="KW-0812">Transmembrane</keyword>
<feature type="transmembrane region" description="Helical" evidence="1">
    <location>
        <begin position="46"/>
        <end position="68"/>
    </location>
</feature>
<gene>
    <name evidence="2" type="ORF">Pa4123_52620</name>
</gene>
<dbReference type="Proteomes" id="UP001144280">
    <property type="component" value="Unassembled WGS sequence"/>
</dbReference>
<keyword evidence="1" id="KW-1133">Transmembrane helix</keyword>
<protein>
    <submittedName>
        <fullName evidence="2">Uncharacterized protein</fullName>
    </submittedName>
</protein>
<keyword evidence="1" id="KW-0472">Membrane</keyword>
<sequence length="210" mass="22366">MNTTERPLAPYEERLLAELRGVVAERATSTAAPVRTFRASRPRARFAVGLGAAAALAIAAGIGGPALLGAGDGPAFAADKDPDGSIRIYIREYSDPKGLQERLRQLGVDAVVDYVPNGKQCREPRATYVPFDQQPADLVTISPPPKGDEGTYLRLHPELIGEGRTFVFTTTIIGDLDDEEHQAKAQVRLATGPVADCEQVPGPVLPRNGG</sequence>
<accession>A0ABQ5QZK5</accession>
<evidence type="ECO:0000313" key="2">
    <source>
        <dbReference type="EMBL" id="GLH99986.1"/>
    </source>
</evidence>
<reference evidence="2" key="1">
    <citation type="submission" date="2022-12" db="EMBL/GenBank/DDBJ databases">
        <title>New Phytohabitans aurantiacus sp. RD004123 nov., an actinomycete isolated from soil.</title>
        <authorList>
            <person name="Triningsih D.W."/>
            <person name="Harunari E."/>
            <person name="Igarashi Y."/>
        </authorList>
    </citation>
    <scope>NUCLEOTIDE SEQUENCE</scope>
    <source>
        <strain evidence="2">RD004123</strain>
    </source>
</reference>
<evidence type="ECO:0000313" key="3">
    <source>
        <dbReference type="Proteomes" id="UP001144280"/>
    </source>
</evidence>
<keyword evidence="3" id="KW-1185">Reference proteome</keyword>
<name>A0ABQ5QZK5_9ACTN</name>
<comment type="caution">
    <text evidence="2">The sequence shown here is derived from an EMBL/GenBank/DDBJ whole genome shotgun (WGS) entry which is preliminary data.</text>
</comment>
<proteinExistence type="predicted"/>
<evidence type="ECO:0000256" key="1">
    <source>
        <dbReference type="SAM" id="Phobius"/>
    </source>
</evidence>
<organism evidence="2 3">
    <name type="scientific">Phytohabitans aurantiacus</name>
    <dbReference type="NCBI Taxonomy" id="3016789"/>
    <lineage>
        <taxon>Bacteria</taxon>
        <taxon>Bacillati</taxon>
        <taxon>Actinomycetota</taxon>
        <taxon>Actinomycetes</taxon>
        <taxon>Micromonosporales</taxon>
        <taxon>Micromonosporaceae</taxon>
    </lineage>
</organism>
<dbReference type="RefSeq" id="WP_281900015.1">
    <property type="nucleotide sequence ID" value="NZ_BSDI01000029.1"/>
</dbReference>